<accession>A0AAW7AF69</accession>
<dbReference type="EMBL" id="JARGCK010000002">
    <property type="protein sequence ID" value="MDK9864832.1"/>
    <property type="molecule type" value="Genomic_DNA"/>
</dbReference>
<reference evidence="1" key="2">
    <citation type="submission" date="2023-03" db="EMBL/GenBank/DDBJ databases">
        <authorList>
            <person name="Vazquez L."/>
            <person name="Rodriguez J."/>
            <person name="Mayo B."/>
            <person name="Florez A.B."/>
        </authorList>
    </citation>
    <scope>NUCLEOTIDE SEQUENCE</scope>
    <source>
        <strain evidence="1">5A3I</strain>
    </source>
</reference>
<organism evidence="1 2">
    <name type="scientific">Staphylococcus equorum</name>
    <dbReference type="NCBI Taxonomy" id="246432"/>
    <lineage>
        <taxon>Bacteria</taxon>
        <taxon>Bacillati</taxon>
        <taxon>Bacillota</taxon>
        <taxon>Bacilli</taxon>
        <taxon>Bacillales</taxon>
        <taxon>Staphylococcaceae</taxon>
        <taxon>Staphylococcus</taxon>
    </lineage>
</organism>
<protein>
    <recommendedName>
        <fullName evidence="3">Terminase</fullName>
    </recommendedName>
</protein>
<evidence type="ECO:0000313" key="1">
    <source>
        <dbReference type="EMBL" id="MDK9864832.1"/>
    </source>
</evidence>
<dbReference type="Proteomes" id="UP001174037">
    <property type="component" value="Unassembled WGS sequence"/>
</dbReference>
<dbReference type="RefSeq" id="WP_103170273.1">
    <property type="nucleotide sequence ID" value="NZ_CP068063.1"/>
</dbReference>
<sequence>MKKLYKSINLEDFKAQIDQEENINKPVAYDLLEELTFMKETMDELKATVQLHGATYIFKQGEQEYLKENPAMKSYNATVTKYNATLKQLLSLLPEQSDEIDKLTDFVGNA</sequence>
<dbReference type="AlphaFoldDB" id="A0AAW7AF69"/>
<reference evidence="1" key="1">
    <citation type="journal article" date="2023" name="Int. J. Mol. Sci.">
        <title>Antibiotic Resistance/Susceptibility Profiles of Staphylococcus equorum Strains from Cheese, and Genome Analysis for Antibiotic Resistance Genes.</title>
        <authorList>
            <person name="Vazquez L."/>
            <person name="Srednik M.E."/>
            <person name="Rodriguez J."/>
            <person name="Florez A.B."/>
            <person name="Mayo B."/>
        </authorList>
    </citation>
    <scope>NUCLEOTIDE SEQUENCE</scope>
    <source>
        <strain evidence="1">5A3I</strain>
    </source>
</reference>
<proteinExistence type="predicted"/>
<comment type="caution">
    <text evidence="1">The sequence shown here is derived from an EMBL/GenBank/DDBJ whole genome shotgun (WGS) entry which is preliminary data.</text>
</comment>
<name>A0AAW7AF69_9STAP</name>
<evidence type="ECO:0008006" key="3">
    <source>
        <dbReference type="Google" id="ProtNLM"/>
    </source>
</evidence>
<gene>
    <name evidence="1" type="ORF">P1A27_02480</name>
</gene>
<evidence type="ECO:0000313" key="2">
    <source>
        <dbReference type="Proteomes" id="UP001174037"/>
    </source>
</evidence>